<keyword evidence="6 7" id="KW-0472">Membrane</keyword>
<organism evidence="9 10">
    <name type="scientific">Pirellulimonas nuda</name>
    <dbReference type="NCBI Taxonomy" id="2528009"/>
    <lineage>
        <taxon>Bacteria</taxon>
        <taxon>Pseudomonadati</taxon>
        <taxon>Planctomycetota</taxon>
        <taxon>Planctomycetia</taxon>
        <taxon>Pirellulales</taxon>
        <taxon>Lacipirellulaceae</taxon>
        <taxon>Pirellulimonas</taxon>
    </lineage>
</organism>
<dbReference type="EMBL" id="CP036291">
    <property type="protein sequence ID" value="QDU89840.1"/>
    <property type="molecule type" value="Genomic_DNA"/>
</dbReference>
<dbReference type="AlphaFoldDB" id="A0A518DED5"/>
<sequence>MICGIAAGTEIVDFGVWDSLRDALLLLLAAMVLGTVAERLRQSSIVGYLVAGTLAGPNVLGWISKQEAIHNFAELGVALLLFVIGLEFSPRRLLDLGAAALGVGVLQVVLTTAAGWAGAVACGVGGQEALVIGMMIAMSSTACVLRMLTDRAELDGIHGRAALGVLLVQDVAVVPMMLAVSAMAGGQAMGAMAWKLTLSLLLAVGLIGGFYLVFGLLAPRLLKQRAWRRNRDLPILLAMILALGSAWAAHQLGLSPALGAFAGGVMLAASPFATQVRADVRPLSTLLVTLFFASIGMFGDPWWLVQHLPLVGAILVAIVIGKPLIIALVGRLMGQPLRYSVATGLCLAQIGEFSFVLATIAQTPIDGVALMSVDTFRALISATILSLILTPYFVAAAPRIGAWFAARLGRFGGDSLLSGVAAPDSEEVPIDPDTVMIIGFGPAGQRVAEGILGSKPGPIVVVDMNPDNIAVAERYGLTGFLGDATQSEVLEHAGVHRARVVVLVVPDHKATRQLIDNVRDLAPEAYLIVRCRYHVWHWELLNAGAHEVADEEDEIGRRMAQRVRRVIAGEPPTPE</sequence>
<dbReference type="PANTHER" id="PTHR42751">
    <property type="entry name" value="SODIUM/HYDROGEN EXCHANGER FAMILY/TRKA DOMAIN PROTEIN"/>
    <property type="match status" value="1"/>
</dbReference>
<dbReference type="Pfam" id="PF02254">
    <property type="entry name" value="TrkA_N"/>
    <property type="match status" value="1"/>
</dbReference>
<dbReference type="Gene3D" id="1.20.1530.20">
    <property type="match status" value="1"/>
</dbReference>
<comment type="similarity">
    <text evidence="2">Belongs to the monovalent cation:proton antiporter 2 (CPA2) transporter (TC 2.A.37) family.</text>
</comment>
<dbReference type="Pfam" id="PF00999">
    <property type="entry name" value="Na_H_Exchanger"/>
    <property type="match status" value="1"/>
</dbReference>
<feature type="transmembrane region" description="Helical" evidence="7">
    <location>
        <begin position="286"/>
        <end position="304"/>
    </location>
</feature>
<dbReference type="InterPro" id="IPR006153">
    <property type="entry name" value="Cation/H_exchanger_TM"/>
</dbReference>
<feature type="transmembrane region" description="Helical" evidence="7">
    <location>
        <begin position="45"/>
        <end position="63"/>
    </location>
</feature>
<evidence type="ECO:0000256" key="1">
    <source>
        <dbReference type="ARBA" id="ARBA00004141"/>
    </source>
</evidence>
<dbReference type="GO" id="GO:0016020">
    <property type="term" value="C:membrane"/>
    <property type="evidence" value="ECO:0007669"/>
    <property type="project" value="UniProtKB-SubCell"/>
</dbReference>
<dbReference type="InterPro" id="IPR038770">
    <property type="entry name" value="Na+/solute_symporter_sf"/>
</dbReference>
<dbReference type="PANTHER" id="PTHR42751:SF3">
    <property type="entry name" value="SODIUM_GLUTAMATE SYMPORTER"/>
    <property type="match status" value="1"/>
</dbReference>
<dbReference type="SUPFAM" id="SSF51735">
    <property type="entry name" value="NAD(P)-binding Rossmann-fold domains"/>
    <property type="match status" value="1"/>
</dbReference>
<comment type="subcellular location">
    <subcellularLocation>
        <location evidence="1">Membrane</location>
        <topology evidence="1">Multi-pass membrane protein</topology>
    </subcellularLocation>
</comment>
<reference evidence="9 10" key="1">
    <citation type="submission" date="2019-02" db="EMBL/GenBank/DDBJ databases">
        <title>Deep-cultivation of Planctomycetes and their phenomic and genomic characterization uncovers novel biology.</title>
        <authorList>
            <person name="Wiegand S."/>
            <person name="Jogler M."/>
            <person name="Boedeker C."/>
            <person name="Pinto D."/>
            <person name="Vollmers J."/>
            <person name="Rivas-Marin E."/>
            <person name="Kohn T."/>
            <person name="Peeters S.H."/>
            <person name="Heuer A."/>
            <person name="Rast P."/>
            <person name="Oberbeckmann S."/>
            <person name="Bunk B."/>
            <person name="Jeske O."/>
            <person name="Meyerdierks A."/>
            <person name="Storesund J.E."/>
            <person name="Kallscheuer N."/>
            <person name="Luecker S."/>
            <person name="Lage O.M."/>
            <person name="Pohl T."/>
            <person name="Merkel B.J."/>
            <person name="Hornburger P."/>
            <person name="Mueller R.-W."/>
            <person name="Bruemmer F."/>
            <person name="Labrenz M."/>
            <person name="Spormann A.M."/>
            <person name="Op den Camp H."/>
            <person name="Overmann J."/>
            <person name="Amann R."/>
            <person name="Jetten M.S.M."/>
            <person name="Mascher T."/>
            <person name="Medema M.H."/>
            <person name="Devos D.P."/>
            <person name="Kaster A.-K."/>
            <person name="Ovreas L."/>
            <person name="Rohde M."/>
            <person name="Galperin M.Y."/>
            <person name="Jogler C."/>
        </authorList>
    </citation>
    <scope>NUCLEOTIDE SEQUENCE [LARGE SCALE GENOMIC DNA]</scope>
    <source>
        <strain evidence="9 10">Pla175</strain>
    </source>
</reference>
<protein>
    <submittedName>
        <fullName evidence="9">Inner membrane protein YbaL</fullName>
    </submittedName>
</protein>
<keyword evidence="4 7" id="KW-0812">Transmembrane</keyword>
<evidence type="ECO:0000256" key="3">
    <source>
        <dbReference type="ARBA" id="ARBA00022448"/>
    </source>
</evidence>
<gene>
    <name evidence="9" type="primary">ybaL</name>
    <name evidence="9" type="ORF">Pla175_32360</name>
</gene>
<keyword evidence="5 7" id="KW-1133">Transmembrane helix</keyword>
<dbReference type="Proteomes" id="UP000317429">
    <property type="component" value="Chromosome"/>
</dbReference>
<proteinExistence type="inferred from homology"/>
<dbReference type="KEGG" id="pnd:Pla175_32360"/>
<dbReference type="PROSITE" id="PS51201">
    <property type="entry name" value="RCK_N"/>
    <property type="match status" value="1"/>
</dbReference>
<feature type="domain" description="RCK N-terminal" evidence="8">
    <location>
        <begin position="432"/>
        <end position="550"/>
    </location>
</feature>
<feature type="transmembrane region" description="Helical" evidence="7">
    <location>
        <begin position="23"/>
        <end position="40"/>
    </location>
</feature>
<dbReference type="RefSeq" id="WP_145287138.1">
    <property type="nucleotide sequence ID" value="NZ_CP036291.1"/>
</dbReference>
<feature type="transmembrane region" description="Helical" evidence="7">
    <location>
        <begin position="256"/>
        <end position="274"/>
    </location>
</feature>
<feature type="transmembrane region" description="Helical" evidence="7">
    <location>
        <begin position="93"/>
        <end position="117"/>
    </location>
</feature>
<feature type="transmembrane region" description="Helical" evidence="7">
    <location>
        <begin position="310"/>
        <end position="329"/>
    </location>
</feature>
<evidence type="ECO:0000256" key="6">
    <source>
        <dbReference type="ARBA" id="ARBA00023136"/>
    </source>
</evidence>
<dbReference type="OrthoDB" id="9793589at2"/>
<evidence type="ECO:0000256" key="5">
    <source>
        <dbReference type="ARBA" id="ARBA00022989"/>
    </source>
</evidence>
<dbReference type="InterPro" id="IPR003148">
    <property type="entry name" value="RCK_N"/>
</dbReference>
<feature type="transmembrane region" description="Helical" evidence="7">
    <location>
        <begin position="196"/>
        <end position="221"/>
    </location>
</feature>
<feature type="transmembrane region" description="Helical" evidence="7">
    <location>
        <begin position="341"/>
        <end position="361"/>
    </location>
</feature>
<dbReference type="Gene3D" id="3.40.50.720">
    <property type="entry name" value="NAD(P)-binding Rossmann-like Domain"/>
    <property type="match status" value="1"/>
</dbReference>
<dbReference type="GO" id="GO:0006813">
    <property type="term" value="P:potassium ion transport"/>
    <property type="evidence" value="ECO:0007669"/>
    <property type="project" value="InterPro"/>
</dbReference>
<keyword evidence="3" id="KW-0813">Transport</keyword>
<evidence type="ECO:0000313" key="10">
    <source>
        <dbReference type="Proteomes" id="UP000317429"/>
    </source>
</evidence>
<evidence type="ECO:0000313" key="9">
    <source>
        <dbReference type="EMBL" id="QDU89840.1"/>
    </source>
</evidence>
<evidence type="ECO:0000256" key="2">
    <source>
        <dbReference type="ARBA" id="ARBA00005551"/>
    </source>
</evidence>
<keyword evidence="10" id="KW-1185">Reference proteome</keyword>
<feature type="transmembrane region" description="Helical" evidence="7">
    <location>
        <begin position="69"/>
        <end position="86"/>
    </location>
</feature>
<evidence type="ECO:0000259" key="8">
    <source>
        <dbReference type="PROSITE" id="PS51201"/>
    </source>
</evidence>
<accession>A0A518DED5</accession>
<feature type="transmembrane region" description="Helical" evidence="7">
    <location>
        <begin position="161"/>
        <end position="184"/>
    </location>
</feature>
<dbReference type="GO" id="GO:1902600">
    <property type="term" value="P:proton transmembrane transport"/>
    <property type="evidence" value="ECO:0007669"/>
    <property type="project" value="InterPro"/>
</dbReference>
<feature type="transmembrane region" description="Helical" evidence="7">
    <location>
        <begin position="129"/>
        <end position="149"/>
    </location>
</feature>
<evidence type="ECO:0000256" key="7">
    <source>
        <dbReference type="SAM" id="Phobius"/>
    </source>
</evidence>
<evidence type="ECO:0000256" key="4">
    <source>
        <dbReference type="ARBA" id="ARBA00022692"/>
    </source>
</evidence>
<dbReference type="InterPro" id="IPR036291">
    <property type="entry name" value="NAD(P)-bd_dom_sf"/>
</dbReference>
<feature type="transmembrane region" description="Helical" evidence="7">
    <location>
        <begin position="233"/>
        <end position="250"/>
    </location>
</feature>
<feature type="transmembrane region" description="Helical" evidence="7">
    <location>
        <begin position="376"/>
        <end position="397"/>
    </location>
</feature>
<dbReference type="GO" id="GO:0015297">
    <property type="term" value="F:antiporter activity"/>
    <property type="evidence" value="ECO:0007669"/>
    <property type="project" value="InterPro"/>
</dbReference>
<name>A0A518DED5_9BACT</name>